<dbReference type="OMA" id="NHTNHGK"/>
<sequence length="248" mass="26057">MGCNTSQELKTKDGGAIDAVSNGEPEPSAPQLELADGGSCSAKSSNNHTNHAKSNSIISNGDAKAAAVAAISKGSSAVTNGVDRSCDKAEITEFNDDVEEEAKAATKIQAVFRGHKVRETMKKSETKTTTNNGSAMPSAASAAAAAAAAAEAASPSAEPTKAELEAEFDPNDKELCHAALKIQSTFRGHLARKLVNKDVPEDEDIQEITKKVAEELDIDLTDPELNKAATKIQASFRGHKIRRETNPE</sequence>
<organism evidence="2 3">
    <name type="scientific">Drosophila hydei</name>
    <name type="common">Fruit fly</name>
    <dbReference type="NCBI Taxonomy" id="7224"/>
    <lineage>
        <taxon>Eukaryota</taxon>
        <taxon>Metazoa</taxon>
        <taxon>Ecdysozoa</taxon>
        <taxon>Arthropoda</taxon>
        <taxon>Hexapoda</taxon>
        <taxon>Insecta</taxon>
        <taxon>Pterygota</taxon>
        <taxon>Neoptera</taxon>
        <taxon>Endopterygota</taxon>
        <taxon>Diptera</taxon>
        <taxon>Brachycera</taxon>
        <taxon>Muscomorpha</taxon>
        <taxon>Ephydroidea</taxon>
        <taxon>Drosophilidae</taxon>
        <taxon>Drosophila</taxon>
    </lineage>
</organism>
<dbReference type="AlphaFoldDB" id="A0A6J1MEM4"/>
<dbReference type="CDD" id="cd23767">
    <property type="entry name" value="IQCD"/>
    <property type="match status" value="2"/>
</dbReference>
<dbReference type="InterPro" id="IPR000048">
    <property type="entry name" value="IQ_motif_EF-hand-BS"/>
</dbReference>
<dbReference type="GeneID" id="111602548"/>
<dbReference type="KEGG" id="dhe:111602548"/>
<proteinExistence type="predicted"/>
<name>A0A6J1MEM4_DROHY</name>
<evidence type="ECO:0000256" key="1">
    <source>
        <dbReference type="SAM" id="MobiDB-lite"/>
    </source>
</evidence>
<dbReference type="GO" id="GO:0016301">
    <property type="term" value="F:kinase activity"/>
    <property type="evidence" value="ECO:0007669"/>
    <property type="project" value="UniProtKB-KW"/>
</dbReference>
<keyword evidence="2" id="KW-1185">Reference proteome</keyword>
<dbReference type="FunFam" id="1.20.5.190:FF:000049">
    <property type="entry name" value="Igloo, isoform A"/>
    <property type="match status" value="1"/>
</dbReference>
<dbReference type="PANTHER" id="PTHR10699:SF11">
    <property type="entry name" value="IGLOO, ISOFORM A"/>
    <property type="match status" value="1"/>
</dbReference>
<feature type="region of interest" description="Disordered" evidence="1">
    <location>
        <begin position="1"/>
        <end position="57"/>
    </location>
</feature>
<feature type="compositionally biased region" description="Polar residues" evidence="1">
    <location>
        <begin position="41"/>
        <end position="57"/>
    </location>
</feature>
<accession>A0A6J1MEM4</accession>
<dbReference type="SUPFAM" id="SSF52540">
    <property type="entry name" value="P-loop containing nucleoside triphosphate hydrolases"/>
    <property type="match status" value="1"/>
</dbReference>
<dbReference type="PROSITE" id="PS50096">
    <property type="entry name" value="IQ"/>
    <property type="match status" value="3"/>
</dbReference>
<dbReference type="Pfam" id="PF00612">
    <property type="entry name" value="IQ"/>
    <property type="match status" value="3"/>
</dbReference>
<dbReference type="Gene3D" id="1.20.5.190">
    <property type="match status" value="2"/>
</dbReference>
<dbReference type="PANTHER" id="PTHR10699">
    <property type="entry name" value="NEUROMODULIN"/>
    <property type="match status" value="1"/>
</dbReference>
<feature type="region of interest" description="Disordered" evidence="1">
    <location>
        <begin position="144"/>
        <end position="165"/>
    </location>
</feature>
<feature type="compositionally biased region" description="Low complexity" evidence="1">
    <location>
        <begin position="144"/>
        <end position="159"/>
    </location>
</feature>
<dbReference type="RefSeq" id="XP_023175467.2">
    <property type="nucleotide sequence ID" value="XM_023319699.2"/>
</dbReference>
<dbReference type="CTD" id="3535"/>
<evidence type="ECO:0000313" key="2">
    <source>
        <dbReference type="Proteomes" id="UP000504633"/>
    </source>
</evidence>
<dbReference type="SMART" id="SM00015">
    <property type="entry name" value="IQ"/>
    <property type="match status" value="3"/>
</dbReference>
<dbReference type="OrthoDB" id="252964at2759"/>
<dbReference type="Proteomes" id="UP000504633">
    <property type="component" value="Unplaced"/>
</dbReference>
<protein>
    <submittedName>
        <fullName evidence="3">Chromosomal serine/threonine-protein kinase JIL-1 isoform X1</fullName>
    </submittedName>
</protein>
<keyword evidence="3" id="KW-0418">Kinase</keyword>
<dbReference type="GO" id="GO:0005516">
    <property type="term" value="F:calmodulin binding"/>
    <property type="evidence" value="ECO:0007669"/>
    <property type="project" value="TreeGrafter"/>
</dbReference>
<dbReference type="InterPro" id="IPR027417">
    <property type="entry name" value="P-loop_NTPase"/>
</dbReference>
<keyword evidence="3" id="KW-0808">Transferase</keyword>
<gene>
    <name evidence="3" type="primary">LOC111602548</name>
</gene>
<evidence type="ECO:0000313" key="3">
    <source>
        <dbReference type="RefSeq" id="XP_023175467.2"/>
    </source>
</evidence>
<reference evidence="3" key="1">
    <citation type="submission" date="2025-08" db="UniProtKB">
        <authorList>
            <consortium name="RefSeq"/>
        </authorList>
    </citation>
    <scope>IDENTIFICATION</scope>
    <source>
        <strain evidence="3">15085-1641.00</strain>
        <tissue evidence="3">Whole body</tissue>
    </source>
</reference>